<sequence>MKFQSLTQQMKVAVYRSTLVIESTAVSLSWKPNGYSQQSHSTICLDSDILQLKVIDYITISLPIFAT</sequence>
<organism evidence="1 2">
    <name type="scientific">Botryotinia fuckeliana (strain T4)</name>
    <name type="common">Noble rot fungus</name>
    <name type="synonym">Botrytis cinerea</name>
    <dbReference type="NCBI Taxonomy" id="999810"/>
    <lineage>
        <taxon>Eukaryota</taxon>
        <taxon>Fungi</taxon>
        <taxon>Dikarya</taxon>
        <taxon>Ascomycota</taxon>
        <taxon>Pezizomycotina</taxon>
        <taxon>Leotiomycetes</taxon>
        <taxon>Helotiales</taxon>
        <taxon>Sclerotiniaceae</taxon>
        <taxon>Botrytis</taxon>
    </lineage>
</organism>
<accession>G2XPE3</accession>
<dbReference type="AlphaFoldDB" id="G2XPE3"/>
<gene>
    <name evidence="1" type="ORF">BofuT4_uP073610.1</name>
</gene>
<dbReference type="EMBL" id="FQ790248">
    <property type="protein sequence ID" value="CCD42749.1"/>
    <property type="molecule type" value="Genomic_DNA"/>
</dbReference>
<name>G2XPE3_BOTF4</name>
<protein>
    <submittedName>
        <fullName evidence="1">Uncharacterized protein</fullName>
    </submittedName>
</protein>
<proteinExistence type="predicted"/>
<reference evidence="2" key="1">
    <citation type="journal article" date="2011" name="PLoS Genet.">
        <title>Genomic analysis of the necrotrophic fungal pathogens Sclerotinia sclerotiorum and Botrytis cinerea.</title>
        <authorList>
            <person name="Amselem J."/>
            <person name="Cuomo C.A."/>
            <person name="van Kan J.A."/>
            <person name="Viaud M."/>
            <person name="Benito E.P."/>
            <person name="Couloux A."/>
            <person name="Coutinho P.M."/>
            <person name="de Vries R.P."/>
            <person name="Dyer P.S."/>
            <person name="Fillinger S."/>
            <person name="Fournier E."/>
            <person name="Gout L."/>
            <person name="Hahn M."/>
            <person name="Kohn L."/>
            <person name="Lapalu N."/>
            <person name="Plummer K.M."/>
            <person name="Pradier J.M."/>
            <person name="Quevillon E."/>
            <person name="Sharon A."/>
            <person name="Simon A."/>
            <person name="ten Have A."/>
            <person name="Tudzynski B."/>
            <person name="Tudzynski P."/>
            <person name="Wincker P."/>
            <person name="Andrew M."/>
            <person name="Anthouard V."/>
            <person name="Beever R.E."/>
            <person name="Beffa R."/>
            <person name="Benoit I."/>
            <person name="Bouzid O."/>
            <person name="Brault B."/>
            <person name="Chen Z."/>
            <person name="Choquer M."/>
            <person name="Collemare J."/>
            <person name="Cotton P."/>
            <person name="Danchin E.G."/>
            <person name="Da Silva C."/>
            <person name="Gautier A."/>
            <person name="Giraud C."/>
            <person name="Giraud T."/>
            <person name="Gonzalez C."/>
            <person name="Grossetete S."/>
            <person name="Guldener U."/>
            <person name="Henrissat B."/>
            <person name="Howlett B.J."/>
            <person name="Kodira C."/>
            <person name="Kretschmer M."/>
            <person name="Lappartient A."/>
            <person name="Leroch M."/>
            <person name="Levis C."/>
            <person name="Mauceli E."/>
            <person name="Neuveglise C."/>
            <person name="Oeser B."/>
            <person name="Pearson M."/>
            <person name="Poulain J."/>
            <person name="Poussereau N."/>
            <person name="Quesneville H."/>
            <person name="Rascle C."/>
            <person name="Schumacher J."/>
            <person name="Segurens B."/>
            <person name="Sexton A."/>
            <person name="Silva E."/>
            <person name="Sirven C."/>
            <person name="Soanes D.M."/>
            <person name="Talbot N.J."/>
            <person name="Templeton M."/>
            <person name="Yandava C."/>
            <person name="Yarden O."/>
            <person name="Zeng Q."/>
            <person name="Rollins J.A."/>
            <person name="Lebrun M.H."/>
            <person name="Dickman M."/>
        </authorList>
    </citation>
    <scope>NUCLEOTIDE SEQUENCE [LARGE SCALE GENOMIC DNA]</scope>
    <source>
        <strain evidence="2">T4</strain>
    </source>
</reference>
<dbReference type="InParanoid" id="G2XPE3"/>
<evidence type="ECO:0000313" key="1">
    <source>
        <dbReference type="EMBL" id="CCD42749.1"/>
    </source>
</evidence>
<evidence type="ECO:0000313" key="2">
    <source>
        <dbReference type="Proteomes" id="UP000008177"/>
    </source>
</evidence>
<dbReference type="HOGENOM" id="CLU_2812006_0_0_1"/>
<dbReference type="Proteomes" id="UP000008177">
    <property type="component" value="Unplaced contigs"/>
</dbReference>